<dbReference type="GO" id="GO:0000150">
    <property type="term" value="F:DNA strand exchange activity"/>
    <property type="evidence" value="ECO:0007669"/>
    <property type="project" value="UniProtKB-KW"/>
</dbReference>
<proteinExistence type="inferred from homology"/>
<dbReference type="CDD" id="cd03768">
    <property type="entry name" value="SR_ResInv"/>
    <property type="match status" value="1"/>
</dbReference>
<dbReference type="PROSITE" id="PS00398">
    <property type="entry name" value="RECOMBINASES_2"/>
    <property type="match status" value="1"/>
</dbReference>
<dbReference type="SUPFAM" id="SSF53041">
    <property type="entry name" value="Resolvase-like"/>
    <property type="match status" value="1"/>
</dbReference>
<dbReference type="FunFam" id="3.40.50.1390:FF:000001">
    <property type="entry name" value="DNA recombinase"/>
    <property type="match status" value="1"/>
</dbReference>
<gene>
    <name evidence="8" type="ORF">GG681_11000</name>
</gene>
<evidence type="ECO:0000256" key="5">
    <source>
        <dbReference type="ARBA" id="ARBA00023172"/>
    </source>
</evidence>
<accession>A0A844AUQ1</accession>
<dbReference type="GO" id="GO:0003677">
    <property type="term" value="F:DNA binding"/>
    <property type="evidence" value="ECO:0007669"/>
    <property type="project" value="UniProtKB-KW"/>
</dbReference>
<name>A0A844AUQ1_9RHOB</name>
<evidence type="ECO:0000256" key="3">
    <source>
        <dbReference type="ARBA" id="ARBA00023100"/>
    </source>
</evidence>
<dbReference type="PROSITE" id="PS51736">
    <property type="entry name" value="RECOMBINASES_3"/>
    <property type="match status" value="1"/>
</dbReference>
<comment type="similarity">
    <text evidence="1">Belongs to the site-specific recombinase resolvase family.</text>
</comment>
<dbReference type="InterPro" id="IPR050639">
    <property type="entry name" value="SSR_resolvase"/>
</dbReference>
<keyword evidence="5" id="KW-0233">DNA recombination</keyword>
<keyword evidence="4" id="KW-0238">DNA-binding</keyword>
<evidence type="ECO:0000313" key="9">
    <source>
        <dbReference type="Proteomes" id="UP000436694"/>
    </source>
</evidence>
<dbReference type="AlphaFoldDB" id="A0A844AUQ1"/>
<organism evidence="8 9">
    <name type="scientific">Tritonibacter aquimaris</name>
    <dbReference type="NCBI Taxonomy" id="2663379"/>
    <lineage>
        <taxon>Bacteria</taxon>
        <taxon>Pseudomonadati</taxon>
        <taxon>Pseudomonadota</taxon>
        <taxon>Alphaproteobacteria</taxon>
        <taxon>Rhodobacterales</taxon>
        <taxon>Paracoccaceae</taxon>
        <taxon>Tritonibacter</taxon>
    </lineage>
</organism>
<dbReference type="InterPro" id="IPR006120">
    <property type="entry name" value="Resolvase_HTH_dom"/>
</dbReference>
<protein>
    <submittedName>
        <fullName evidence="8">Helix-turn-helix domain-containing protein</fullName>
    </submittedName>
</protein>
<evidence type="ECO:0000256" key="6">
    <source>
        <dbReference type="PIRSR" id="PIRSR606118-50"/>
    </source>
</evidence>
<dbReference type="InterPro" id="IPR036162">
    <property type="entry name" value="Resolvase-like_N_sf"/>
</dbReference>
<dbReference type="PANTHER" id="PTHR30461">
    <property type="entry name" value="DNA-INVERTASE FROM LAMBDOID PROPHAGE"/>
    <property type="match status" value="1"/>
</dbReference>
<evidence type="ECO:0000256" key="1">
    <source>
        <dbReference type="ARBA" id="ARBA00009913"/>
    </source>
</evidence>
<dbReference type="Pfam" id="PF02796">
    <property type="entry name" value="HTH_7"/>
    <property type="match status" value="1"/>
</dbReference>
<dbReference type="InterPro" id="IPR006119">
    <property type="entry name" value="Resolv_N"/>
</dbReference>
<dbReference type="PANTHER" id="PTHR30461:SF2">
    <property type="entry name" value="SERINE RECOMBINASE PINE-RELATED"/>
    <property type="match status" value="1"/>
</dbReference>
<sequence length="196" mass="21581">MKQLGVTNSQGRRIGYARVSDQDQNESLQIEALKEAGCDVIYGDFGVSGACVTRRSLDTLLRDLTEGDTLVVWKLDRLGRSTLHLLQLLEDLRQNKVDFVAITQGIDTTTAVGRLLYGQLAVFAEFEREQIAERTKAGMAAAKARGVHIGRPRSISPDMAALLRHRLDIGEASVDQLAEELGLSRQTICRAVMGRD</sequence>
<evidence type="ECO:0000256" key="4">
    <source>
        <dbReference type="ARBA" id="ARBA00023125"/>
    </source>
</evidence>
<dbReference type="InterPro" id="IPR006118">
    <property type="entry name" value="Recombinase_CS"/>
</dbReference>
<dbReference type="EMBL" id="WIXK01000005">
    <property type="protein sequence ID" value="MQY43168.1"/>
    <property type="molecule type" value="Genomic_DNA"/>
</dbReference>
<reference evidence="8 9" key="1">
    <citation type="submission" date="2019-10" db="EMBL/GenBank/DDBJ databases">
        <title>Epibacterium sp. nov., isolated from seawater.</title>
        <authorList>
            <person name="Zhang X."/>
            <person name="Li N."/>
        </authorList>
    </citation>
    <scope>NUCLEOTIDE SEQUENCE [LARGE SCALE GENOMIC DNA]</scope>
    <source>
        <strain evidence="8 9">SM1969</strain>
    </source>
</reference>
<evidence type="ECO:0000313" key="8">
    <source>
        <dbReference type="EMBL" id="MQY43168.1"/>
    </source>
</evidence>
<dbReference type="SMART" id="SM00857">
    <property type="entry name" value="Resolvase"/>
    <property type="match status" value="1"/>
</dbReference>
<feature type="active site" description="O-(5'-phospho-DNA)-serine intermediate" evidence="6">
    <location>
        <position position="20"/>
    </location>
</feature>
<keyword evidence="3" id="KW-0230">DNA invertase</keyword>
<keyword evidence="2" id="KW-0229">DNA integration</keyword>
<evidence type="ECO:0000256" key="2">
    <source>
        <dbReference type="ARBA" id="ARBA00022908"/>
    </source>
</evidence>
<dbReference type="GO" id="GO:0015074">
    <property type="term" value="P:DNA integration"/>
    <property type="evidence" value="ECO:0007669"/>
    <property type="project" value="UniProtKB-KW"/>
</dbReference>
<dbReference type="Proteomes" id="UP000436694">
    <property type="component" value="Unassembled WGS sequence"/>
</dbReference>
<evidence type="ECO:0000259" key="7">
    <source>
        <dbReference type="PROSITE" id="PS51736"/>
    </source>
</evidence>
<dbReference type="Pfam" id="PF00239">
    <property type="entry name" value="Resolvase"/>
    <property type="match status" value="1"/>
</dbReference>
<feature type="domain" description="Resolvase/invertase-type recombinase catalytic" evidence="7">
    <location>
        <begin position="12"/>
        <end position="146"/>
    </location>
</feature>
<dbReference type="Gene3D" id="3.40.50.1390">
    <property type="entry name" value="Resolvase, N-terminal catalytic domain"/>
    <property type="match status" value="1"/>
</dbReference>
<keyword evidence="9" id="KW-1185">Reference proteome</keyword>
<comment type="caution">
    <text evidence="8">The sequence shown here is derived from an EMBL/GenBank/DDBJ whole genome shotgun (WGS) entry which is preliminary data.</text>
</comment>